<dbReference type="SUPFAM" id="SSF144232">
    <property type="entry name" value="HIT/MYND zinc finger-like"/>
    <property type="match status" value="1"/>
</dbReference>
<dbReference type="AlphaFoldDB" id="A0AAD5S7U0"/>
<evidence type="ECO:0000313" key="7">
    <source>
        <dbReference type="EMBL" id="KAJ3046642.1"/>
    </source>
</evidence>
<keyword evidence="3" id="KW-0862">Zinc</keyword>
<keyword evidence="8" id="KW-1185">Reference proteome</keyword>
<feature type="region of interest" description="Disordered" evidence="5">
    <location>
        <begin position="1"/>
        <end position="26"/>
    </location>
</feature>
<protein>
    <recommendedName>
        <fullName evidence="6">MYND-type domain-containing protein</fullName>
    </recommendedName>
</protein>
<evidence type="ECO:0000256" key="3">
    <source>
        <dbReference type="ARBA" id="ARBA00022833"/>
    </source>
</evidence>
<reference evidence="7" key="1">
    <citation type="submission" date="2020-05" db="EMBL/GenBank/DDBJ databases">
        <title>Phylogenomic resolution of chytrid fungi.</title>
        <authorList>
            <person name="Stajich J.E."/>
            <person name="Amses K."/>
            <person name="Simmons R."/>
            <person name="Seto K."/>
            <person name="Myers J."/>
            <person name="Bonds A."/>
            <person name="Quandt C.A."/>
            <person name="Barry K."/>
            <person name="Liu P."/>
            <person name="Grigoriev I."/>
            <person name="Longcore J.E."/>
            <person name="James T.Y."/>
        </authorList>
    </citation>
    <scope>NUCLEOTIDE SEQUENCE</scope>
    <source>
        <strain evidence="7">JEL0318</strain>
    </source>
</reference>
<evidence type="ECO:0000256" key="1">
    <source>
        <dbReference type="ARBA" id="ARBA00022723"/>
    </source>
</evidence>
<accession>A0AAD5S7U0</accession>
<dbReference type="Gene3D" id="6.10.140.2220">
    <property type="match status" value="1"/>
</dbReference>
<evidence type="ECO:0000313" key="8">
    <source>
        <dbReference type="Proteomes" id="UP001212841"/>
    </source>
</evidence>
<keyword evidence="1" id="KW-0479">Metal-binding</keyword>
<dbReference type="Proteomes" id="UP001212841">
    <property type="component" value="Unassembled WGS sequence"/>
</dbReference>
<evidence type="ECO:0000256" key="5">
    <source>
        <dbReference type="SAM" id="MobiDB-lite"/>
    </source>
</evidence>
<dbReference type="PANTHER" id="PTHR47570:SF2">
    <property type="entry name" value="MYND-TYPE DOMAIN-CONTAINING PROTEIN"/>
    <property type="match status" value="1"/>
</dbReference>
<dbReference type="InterPro" id="IPR046824">
    <property type="entry name" value="Mss51-like_C"/>
</dbReference>
<gene>
    <name evidence="7" type="ORF">HK097_000670</name>
</gene>
<dbReference type="GO" id="GO:0008270">
    <property type="term" value="F:zinc ion binding"/>
    <property type="evidence" value="ECO:0007669"/>
    <property type="project" value="UniProtKB-KW"/>
</dbReference>
<evidence type="ECO:0000256" key="2">
    <source>
        <dbReference type="ARBA" id="ARBA00022771"/>
    </source>
</evidence>
<dbReference type="EMBL" id="JADGJD010001123">
    <property type="protein sequence ID" value="KAJ3046642.1"/>
    <property type="molecule type" value="Genomic_DNA"/>
</dbReference>
<dbReference type="InterPro" id="IPR002893">
    <property type="entry name" value="Znf_MYND"/>
</dbReference>
<evidence type="ECO:0000256" key="4">
    <source>
        <dbReference type="PROSITE-ProRule" id="PRU00134"/>
    </source>
</evidence>
<dbReference type="PANTHER" id="PTHR47570">
    <property type="entry name" value="ZINC ION BINDING PROTEIN"/>
    <property type="match status" value="1"/>
</dbReference>
<dbReference type="Pfam" id="PF20179">
    <property type="entry name" value="MSS51_C"/>
    <property type="match status" value="1"/>
</dbReference>
<proteinExistence type="predicted"/>
<keyword evidence="2 4" id="KW-0863">Zinc-finger</keyword>
<evidence type="ECO:0000259" key="6">
    <source>
        <dbReference type="PROSITE" id="PS50865"/>
    </source>
</evidence>
<feature type="domain" description="MYND-type" evidence="6">
    <location>
        <begin position="36"/>
        <end position="90"/>
    </location>
</feature>
<sequence length="486" mass="55125">MLSAEEPTTTIGTTHNIATSLTPTAPGPKLTRPQKCYLCHTLIANSKSICSQCRAVVYCSRDCQISDWKSGGPRIENGRPVYFTPHKVICPKLKQWMEREKENVLLREYFPWLKGTGGGGQPFPLVETLRESGVEVEGTGREKGYWNVTAHVCSHELSFRQLVEKKRRELLEDGRDGGEAEKIVEKEVGVYQPGLMLLGEQFPGDEAWGLEEGLFPHLPDSDGIKAVPNPLDGTLIASWQQYYEWRNIPPRSIAVMLLHMPLTIYRMVTKFPHLLADTSEPLNIHLLGPERELDIVPLFAELLFLLPHHNINITMIGPTAFKLRQSLREMETAKPALLTKYPLFTYTHPTTPSRKINIHIDTTTEFYQNHPTFTNPSPSTHPSIVCALNAGLSTYPTWPEILTHCLTQQIPFACTEYCEQSVEYYYGRVIIPVLNEHNQKARGRRMGLDDVRTEFNAFRQPGAKGNEFTRCPDHVDGFLTWFWSGP</sequence>
<feature type="compositionally biased region" description="Low complexity" evidence="5">
    <location>
        <begin position="8"/>
        <end position="19"/>
    </location>
</feature>
<name>A0AAD5S7U0_9FUNG</name>
<dbReference type="Pfam" id="PF01753">
    <property type="entry name" value="zf-MYND"/>
    <property type="match status" value="1"/>
</dbReference>
<dbReference type="PROSITE" id="PS50865">
    <property type="entry name" value="ZF_MYND_2"/>
    <property type="match status" value="1"/>
</dbReference>
<organism evidence="7 8">
    <name type="scientific">Rhizophlyctis rosea</name>
    <dbReference type="NCBI Taxonomy" id="64517"/>
    <lineage>
        <taxon>Eukaryota</taxon>
        <taxon>Fungi</taxon>
        <taxon>Fungi incertae sedis</taxon>
        <taxon>Chytridiomycota</taxon>
        <taxon>Chytridiomycota incertae sedis</taxon>
        <taxon>Chytridiomycetes</taxon>
        <taxon>Rhizophlyctidales</taxon>
        <taxon>Rhizophlyctidaceae</taxon>
        <taxon>Rhizophlyctis</taxon>
    </lineage>
</organism>
<comment type="caution">
    <text evidence="7">The sequence shown here is derived from an EMBL/GenBank/DDBJ whole genome shotgun (WGS) entry which is preliminary data.</text>
</comment>